<dbReference type="InParanoid" id="A0A4R6QRC1"/>
<organism evidence="2 3">
    <name type="scientific">Roseateles toxinivorans</name>
    <dbReference type="NCBI Taxonomy" id="270368"/>
    <lineage>
        <taxon>Bacteria</taxon>
        <taxon>Pseudomonadati</taxon>
        <taxon>Pseudomonadota</taxon>
        <taxon>Betaproteobacteria</taxon>
        <taxon>Burkholderiales</taxon>
        <taxon>Sphaerotilaceae</taxon>
        <taxon>Roseateles</taxon>
    </lineage>
</organism>
<dbReference type="GO" id="GO:0005886">
    <property type="term" value="C:plasma membrane"/>
    <property type="evidence" value="ECO:0007669"/>
    <property type="project" value="TreeGrafter"/>
</dbReference>
<feature type="transmembrane region" description="Helical" evidence="1">
    <location>
        <begin position="342"/>
        <end position="362"/>
    </location>
</feature>
<keyword evidence="1" id="KW-0472">Membrane</keyword>
<comment type="caution">
    <text evidence="2">The sequence shown here is derived from an EMBL/GenBank/DDBJ whole genome shotgun (WGS) entry which is preliminary data.</text>
</comment>
<accession>A0A4R6QRC1</accession>
<keyword evidence="3" id="KW-1185">Reference proteome</keyword>
<dbReference type="AlphaFoldDB" id="A0A4R6QRC1"/>
<name>A0A4R6QRC1_9BURK</name>
<protein>
    <submittedName>
        <fullName evidence="2">Inner membrane protein</fullName>
    </submittedName>
</protein>
<feature type="transmembrane region" description="Helical" evidence="1">
    <location>
        <begin position="421"/>
        <end position="439"/>
    </location>
</feature>
<keyword evidence="1" id="KW-1133">Transmembrane helix</keyword>
<dbReference type="OrthoDB" id="9791851at2"/>
<evidence type="ECO:0000313" key="3">
    <source>
        <dbReference type="Proteomes" id="UP000295361"/>
    </source>
</evidence>
<dbReference type="Pfam" id="PF06123">
    <property type="entry name" value="CreD"/>
    <property type="match status" value="1"/>
</dbReference>
<gene>
    <name evidence="2" type="ORF">DES47_10256</name>
</gene>
<evidence type="ECO:0000256" key="1">
    <source>
        <dbReference type="SAM" id="Phobius"/>
    </source>
</evidence>
<feature type="transmembrane region" description="Helical" evidence="1">
    <location>
        <begin position="368"/>
        <end position="387"/>
    </location>
</feature>
<dbReference type="PANTHER" id="PTHR30092:SF0">
    <property type="entry name" value="INNER MEMBRANE PROTEIN CRED"/>
    <property type="match status" value="1"/>
</dbReference>
<reference evidence="2 3" key="1">
    <citation type="submission" date="2019-03" db="EMBL/GenBank/DDBJ databases">
        <title>Genomic Encyclopedia of Type Strains, Phase IV (KMG-IV): sequencing the most valuable type-strain genomes for metagenomic binning, comparative biology and taxonomic classification.</title>
        <authorList>
            <person name="Goeker M."/>
        </authorList>
    </citation>
    <scope>NUCLEOTIDE SEQUENCE [LARGE SCALE GENOMIC DNA]</scope>
    <source>
        <strain evidence="2 3">DSM 16998</strain>
    </source>
</reference>
<proteinExistence type="predicted"/>
<dbReference type="RefSeq" id="WP_133699792.1">
    <property type="nucleotide sequence ID" value="NZ_SNXS01000002.1"/>
</dbReference>
<dbReference type="PANTHER" id="PTHR30092">
    <property type="entry name" value="INNER MEMBRANE PROTEIN CRED"/>
    <property type="match status" value="1"/>
</dbReference>
<dbReference type="NCBIfam" id="NF008712">
    <property type="entry name" value="PRK11715.1-1"/>
    <property type="match status" value="1"/>
</dbReference>
<feature type="transmembrane region" description="Helical" evidence="1">
    <location>
        <begin position="394"/>
        <end position="415"/>
    </location>
</feature>
<dbReference type="PIRSF" id="PIRSF004548">
    <property type="entry name" value="CreD"/>
    <property type="match status" value="1"/>
</dbReference>
<dbReference type="InterPro" id="IPR010364">
    <property type="entry name" value="Uncharacterised_IM_CreD"/>
</dbReference>
<dbReference type="Proteomes" id="UP000295361">
    <property type="component" value="Unassembled WGS sequence"/>
</dbReference>
<evidence type="ECO:0000313" key="2">
    <source>
        <dbReference type="EMBL" id="TDP72311.1"/>
    </source>
</evidence>
<dbReference type="FunCoup" id="A0A4R6QRC1">
    <property type="interactions" value="40"/>
</dbReference>
<keyword evidence="1" id="KW-0812">Transmembrane</keyword>
<sequence>MRFPVLTKALALIAVLLALMMALASVTGIVRERESRLREAQASVADGLAGAQTLLGPVLRRACDERWDVMQGEGKERQLVTERRDFVLTSLPATLDIKAKADIAPRYRGIFKVNTYTLGSSFSAQWADLSALRPRAEHAGGRLHCEPPQVFVAVGDARGIRVATVTANQQALAILPGTGHGKHGRGFHAQLPAEWVDNSAAPLKLSVGLDLVGTGTLAFAPLGEITQLELRSDWPHPSFGGRFLPSKREVTAKGFTANWQLSALATSAPQELLTGAGLCAFGDIGPETNKTACVETFGLSFMDPISVYSLSDRATKYGLLFIALSFVAVGLVEVLRRLRVHPIQYLLVGCALSVFFLLLVSLSEHLAFEWAYLVASAACTVLLGFYGSFVLRGWTAGLAFGAGIAALFGTLYVLLQREQTALMLGSLLLFGVLVVIMVATRRIDWYALMTQMREGGQPKDVTPRTT</sequence>
<dbReference type="EMBL" id="SNXS01000002">
    <property type="protein sequence ID" value="TDP72311.1"/>
    <property type="molecule type" value="Genomic_DNA"/>
</dbReference>
<feature type="transmembrane region" description="Helical" evidence="1">
    <location>
        <begin position="317"/>
        <end position="335"/>
    </location>
</feature>